<name>A0A9J5XV95_SOLCO</name>
<protein>
    <submittedName>
        <fullName evidence="1">Uncharacterized protein</fullName>
    </submittedName>
</protein>
<evidence type="ECO:0000313" key="2">
    <source>
        <dbReference type="Proteomes" id="UP000824120"/>
    </source>
</evidence>
<keyword evidence="2" id="KW-1185">Reference proteome</keyword>
<dbReference type="AlphaFoldDB" id="A0A9J5XV95"/>
<dbReference type="EMBL" id="JACXVP010000008">
    <property type="protein sequence ID" value="KAG5590846.1"/>
    <property type="molecule type" value="Genomic_DNA"/>
</dbReference>
<gene>
    <name evidence="1" type="ORF">H5410_041360</name>
</gene>
<evidence type="ECO:0000313" key="1">
    <source>
        <dbReference type="EMBL" id="KAG5590846.1"/>
    </source>
</evidence>
<dbReference type="OrthoDB" id="1935456at2759"/>
<dbReference type="Proteomes" id="UP000824120">
    <property type="component" value="Chromosome 8"/>
</dbReference>
<proteinExistence type="predicted"/>
<sequence length="64" mass="7307">MIHGPCGYLNPSNSCMQKEGKCKLLLMNIRGPKSYEALRTVDGKCYTTFREAVEKKVYYILITT</sequence>
<comment type="caution">
    <text evidence="1">The sequence shown here is derived from an EMBL/GenBank/DDBJ whole genome shotgun (WGS) entry which is preliminary data.</text>
</comment>
<accession>A0A9J5XV95</accession>
<organism evidence="1 2">
    <name type="scientific">Solanum commersonii</name>
    <name type="common">Commerson's wild potato</name>
    <name type="synonym">Commerson's nightshade</name>
    <dbReference type="NCBI Taxonomy" id="4109"/>
    <lineage>
        <taxon>Eukaryota</taxon>
        <taxon>Viridiplantae</taxon>
        <taxon>Streptophyta</taxon>
        <taxon>Embryophyta</taxon>
        <taxon>Tracheophyta</taxon>
        <taxon>Spermatophyta</taxon>
        <taxon>Magnoliopsida</taxon>
        <taxon>eudicotyledons</taxon>
        <taxon>Gunneridae</taxon>
        <taxon>Pentapetalae</taxon>
        <taxon>asterids</taxon>
        <taxon>lamiids</taxon>
        <taxon>Solanales</taxon>
        <taxon>Solanaceae</taxon>
        <taxon>Solanoideae</taxon>
        <taxon>Solaneae</taxon>
        <taxon>Solanum</taxon>
    </lineage>
</organism>
<reference evidence="1 2" key="1">
    <citation type="submission" date="2020-09" db="EMBL/GenBank/DDBJ databases">
        <title>De no assembly of potato wild relative species, Solanum commersonii.</title>
        <authorList>
            <person name="Cho K."/>
        </authorList>
    </citation>
    <scope>NUCLEOTIDE SEQUENCE [LARGE SCALE GENOMIC DNA]</scope>
    <source>
        <strain evidence="1">LZ3.2</strain>
        <tissue evidence="1">Leaf</tissue>
    </source>
</reference>